<dbReference type="InterPro" id="IPR045083">
    <property type="entry name" value="ATP_synth_F0_asu_bact/mt"/>
</dbReference>
<keyword evidence="8 11" id="KW-0406">Ion transport</keyword>
<evidence type="ECO:0000256" key="5">
    <source>
        <dbReference type="ARBA" id="ARBA00022692"/>
    </source>
</evidence>
<dbReference type="Proteomes" id="UP000324233">
    <property type="component" value="Chromosome"/>
</dbReference>
<keyword evidence="7 11" id="KW-1133">Transmembrane helix</keyword>
<dbReference type="PANTHER" id="PTHR11410:SF0">
    <property type="entry name" value="ATP SYNTHASE SUBUNIT A"/>
    <property type="match status" value="1"/>
</dbReference>
<name>A0A5B9W264_9BACT</name>
<comment type="function">
    <text evidence="11 12">Key component of the proton channel; it plays a direct role in the translocation of protons across the membrane.</text>
</comment>
<evidence type="ECO:0000256" key="8">
    <source>
        <dbReference type="ARBA" id="ARBA00023065"/>
    </source>
</evidence>
<feature type="transmembrane region" description="Helical" evidence="11">
    <location>
        <begin position="214"/>
        <end position="234"/>
    </location>
</feature>
<gene>
    <name evidence="11 13" type="primary">atpB</name>
    <name evidence="13" type="ORF">OJF2_26140</name>
</gene>
<organism evidence="13 14">
    <name type="scientific">Aquisphaera giovannonii</name>
    <dbReference type="NCBI Taxonomy" id="406548"/>
    <lineage>
        <taxon>Bacteria</taxon>
        <taxon>Pseudomonadati</taxon>
        <taxon>Planctomycetota</taxon>
        <taxon>Planctomycetia</taxon>
        <taxon>Isosphaerales</taxon>
        <taxon>Isosphaeraceae</taxon>
        <taxon>Aquisphaera</taxon>
    </lineage>
</organism>
<keyword evidence="10 11" id="KW-0066">ATP synthesis</keyword>
<dbReference type="GO" id="GO:0005886">
    <property type="term" value="C:plasma membrane"/>
    <property type="evidence" value="ECO:0007669"/>
    <property type="project" value="UniProtKB-SubCell"/>
</dbReference>
<dbReference type="GO" id="GO:0045259">
    <property type="term" value="C:proton-transporting ATP synthase complex"/>
    <property type="evidence" value="ECO:0007669"/>
    <property type="project" value="UniProtKB-KW"/>
</dbReference>
<evidence type="ECO:0000256" key="6">
    <source>
        <dbReference type="ARBA" id="ARBA00022781"/>
    </source>
</evidence>
<feature type="transmembrane region" description="Helical" evidence="11">
    <location>
        <begin position="106"/>
        <end position="126"/>
    </location>
</feature>
<comment type="subcellular location">
    <subcellularLocation>
        <location evidence="11 12">Cell membrane</location>
        <topology evidence="11 12">Multi-pass membrane protein</topology>
    </subcellularLocation>
    <subcellularLocation>
        <location evidence="1">Membrane</location>
        <topology evidence="1">Multi-pass membrane protein</topology>
    </subcellularLocation>
</comment>
<dbReference type="CDD" id="cd00310">
    <property type="entry name" value="ATP-synt_Fo_a_6"/>
    <property type="match status" value="1"/>
</dbReference>
<evidence type="ECO:0000256" key="12">
    <source>
        <dbReference type="RuleBase" id="RU000483"/>
    </source>
</evidence>
<evidence type="ECO:0000256" key="4">
    <source>
        <dbReference type="ARBA" id="ARBA00022547"/>
    </source>
</evidence>
<keyword evidence="6 11" id="KW-0375">Hydrogen ion transport</keyword>
<keyword evidence="11" id="KW-1003">Cell membrane</keyword>
<dbReference type="HAMAP" id="MF_01393">
    <property type="entry name" value="ATP_synth_a_bact"/>
    <property type="match status" value="1"/>
</dbReference>
<feature type="transmembrane region" description="Helical" evidence="11">
    <location>
        <begin position="138"/>
        <end position="160"/>
    </location>
</feature>
<accession>A0A5B9W264</accession>
<dbReference type="EMBL" id="CP042997">
    <property type="protein sequence ID" value="QEH34080.1"/>
    <property type="molecule type" value="Genomic_DNA"/>
</dbReference>
<feature type="transmembrane region" description="Helical" evidence="11">
    <location>
        <begin position="240"/>
        <end position="268"/>
    </location>
</feature>
<keyword evidence="3 11" id="KW-0813">Transport</keyword>
<sequence>MAGHGANPLSHVQDSPHLEIPWFSNWPEMQVTWHLPQVLGIQITKFMVMEVVAALLVVAIMVPMARMVARRPVTKGRFGNAFEAMLLFIRDEVARPSIGGHGADEYLPFLWTVFFFVLFCNLLGMIPGLASATGNINVTFALAMMTLAMVILAGVKQAGFVGYWVGLVPHLDVPPWLKPFLWVLMFFIEIAGLLIRHVVLAVRLFANMFAGHMVLAVILGFILMAWHVGAFYLVMPASVLGVIALSLLELFVAFLQAYIFTFLSALFIGTSVHPH</sequence>
<evidence type="ECO:0000256" key="7">
    <source>
        <dbReference type="ARBA" id="ARBA00022989"/>
    </source>
</evidence>
<dbReference type="RefSeq" id="WP_148594055.1">
    <property type="nucleotide sequence ID" value="NZ_CP042997.1"/>
</dbReference>
<evidence type="ECO:0000256" key="1">
    <source>
        <dbReference type="ARBA" id="ARBA00004141"/>
    </source>
</evidence>
<feature type="transmembrane region" description="Helical" evidence="11">
    <location>
        <begin position="46"/>
        <end position="65"/>
    </location>
</feature>
<dbReference type="PANTHER" id="PTHR11410">
    <property type="entry name" value="ATP SYNTHASE SUBUNIT A"/>
    <property type="match status" value="1"/>
</dbReference>
<evidence type="ECO:0000256" key="2">
    <source>
        <dbReference type="ARBA" id="ARBA00006810"/>
    </source>
</evidence>
<dbReference type="InterPro" id="IPR035908">
    <property type="entry name" value="F0_ATP_A_sf"/>
</dbReference>
<evidence type="ECO:0000313" key="13">
    <source>
        <dbReference type="EMBL" id="QEH34080.1"/>
    </source>
</evidence>
<dbReference type="GO" id="GO:0046933">
    <property type="term" value="F:proton-transporting ATP synthase activity, rotational mechanism"/>
    <property type="evidence" value="ECO:0007669"/>
    <property type="project" value="UniProtKB-UniRule"/>
</dbReference>
<evidence type="ECO:0000256" key="3">
    <source>
        <dbReference type="ARBA" id="ARBA00022448"/>
    </source>
</evidence>
<dbReference type="Gene3D" id="1.20.120.220">
    <property type="entry name" value="ATP synthase, F0 complex, subunit A"/>
    <property type="match status" value="1"/>
</dbReference>
<evidence type="ECO:0000313" key="14">
    <source>
        <dbReference type="Proteomes" id="UP000324233"/>
    </source>
</evidence>
<dbReference type="OrthoDB" id="9809130at2"/>
<evidence type="ECO:0000256" key="11">
    <source>
        <dbReference type="HAMAP-Rule" id="MF_01393"/>
    </source>
</evidence>
<feature type="transmembrane region" description="Helical" evidence="11">
    <location>
        <begin position="180"/>
        <end position="202"/>
    </location>
</feature>
<dbReference type="SUPFAM" id="SSF81336">
    <property type="entry name" value="F1F0 ATP synthase subunit A"/>
    <property type="match status" value="1"/>
</dbReference>
<keyword evidence="5 11" id="KW-0812">Transmembrane</keyword>
<comment type="similarity">
    <text evidence="2 11 12">Belongs to the ATPase A chain family.</text>
</comment>
<dbReference type="PRINTS" id="PR00123">
    <property type="entry name" value="ATPASEA"/>
</dbReference>
<keyword evidence="9 11" id="KW-0472">Membrane</keyword>
<dbReference type="Pfam" id="PF00119">
    <property type="entry name" value="ATP-synt_A"/>
    <property type="match status" value="1"/>
</dbReference>
<dbReference type="NCBIfam" id="TIGR01131">
    <property type="entry name" value="ATP_synt_6_or_A"/>
    <property type="match status" value="1"/>
</dbReference>
<dbReference type="InterPro" id="IPR000568">
    <property type="entry name" value="ATP_synth_F0_asu"/>
</dbReference>
<dbReference type="AlphaFoldDB" id="A0A5B9W264"/>
<evidence type="ECO:0000256" key="9">
    <source>
        <dbReference type="ARBA" id="ARBA00023136"/>
    </source>
</evidence>
<keyword evidence="4 11" id="KW-0138">CF(0)</keyword>
<keyword evidence="14" id="KW-1185">Reference proteome</keyword>
<dbReference type="KEGG" id="agv:OJF2_26140"/>
<reference evidence="13 14" key="1">
    <citation type="submission" date="2019-08" db="EMBL/GenBank/DDBJ databases">
        <title>Deep-cultivation of Planctomycetes and their phenomic and genomic characterization uncovers novel biology.</title>
        <authorList>
            <person name="Wiegand S."/>
            <person name="Jogler M."/>
            <person name="Boedeker C."/>
            <person name="Pinto D."/>
            <person name="Vollmers J."/>
            <person name="Rivas-Marin E."/>
            <person name="Kohn T."/>
            <person name="Peeters S.H."/>
            <person name="Heuer A."/>
            <person name="Rast P."/>
            <person name="Oberbeckmann S."/>
            <person name="Bunk B."/>
            <person name="Jeske O."/>
            <person name="Meyerdierks A."/>
            <person name="Storesund J.E."/>
            <person name="Kallscheuer N."/>
            <person name="Luecker S."/>
            <person name="Lage O.M."/>
            <person name="Pohl T."/>
            <person name="Merkel B.J."/>
            <person name="Hornburger P."/>
            <person name="Mueller R.-W."/>
            <person name="Bruemmer F."/>
            <person name="Labrenz M."/>
            <person name="Spormann A.M."/>
            <person name="Op den Camp H."/>
            <person name="Overmann J."/>
            <person name="Amann R."/>
            <person name="Jetten M.S.M."/>
            <person name="Mascher T."/>
            <person name="Medema M.H."/>
            <person name="Devos D.P."/>
            <person name="Kaster A.-K."/>
            <person name="Ovreas L."/>
            <person name="Rohde M."/>
            <person name="Galperin M.Y."/>
            <person name="Jogler C."/>
        </authorList>
    </citation>
    <scope>NUCLEOTIDE SEQUENCE [LARGE SCALE GENOMIC DNA]</scope>
    <source>
        <strain evidence="13 14">OJF2</strain>
    </source>
</reference>
<evidence type="ECO:0000256" key="10">
    <source>
        <dbReference type="ARBA" id="ARBA00023310"/>
    </source>
</evidence>
<proteinExistence type="inferred from homology"/>
<protein>
    <recommendedName>
        <fullName evidence="11 12">ATP synthase subunit a</fullName>
    </recommendedName>
    <alternativeName>
        <fullName evidence="11">ATP synthase F0 sector subunit a</fullName>
    </alternativeName>
    <alternativeName>
        <fullName evidence="11">F-ATPase subunit 6</fullName>
    </alternativeName>
</protein>